<proteinExistence type="predicted"/>
<evidence type="ECO:0000313" key="3">
    <source>
        <dbReference type="Proteomes" id="UP001157418"/>
    </source>
</evidence>
<dbReference type="Proteomes" id="UP001157418">
    <property type="component" value="Unassembled WGS sequence"/>
</dbReference>
<name>A0AAU9NTL2_9ASTR</name>
<dbReference type="EMBL" id="CAKMRJ010005412">
    <property type="protein sequence ID" value="CAH1441263.1"/>
    <property type="molecule type" value="Genomic_DNA"/>
</dbReference>
<protein>
    <submittedName>
        <fullName evidence="2">Uncharacterized protein</fullName>
    </submittedName>
</protein>
<gene>
    <name evidence="2" type="ORF">LVIROSA_LOCUS27339</name>
</gene>
<accession>A0AAU9NTL2</accession>
<organism evidence="2 3">
    <name type="scientific">Lactuca virosa</name>
    <dbReference type="NCBI Taxonomy" id="75947"/>
    <lineage>
        <taxon>Eukaryota</taxon>
        <taxon>Viridiplantae</taxon>
        <taxon>Streptophyta</taxon>
        <taxon>Embryophyta</taxon>
        <taxon>Tracheophyta</taxon>
        <taxon>Spermatophyta</taxon>
        <taxon>Magnoliopsida</taxon>
        <taxon>eudicotyledons</taxon>
        <taxon>Gunneridae</taxon>
        <taxon>Pentapetalae</taxon>
        <taxon>asterids</taxon>
        <taxon>campanulids</taxon>
        <taxon>Asterales</taxon>
        <taxon>Asteraceae</taxon>
        <taxon>Cichorioideae</taxon>
        <taxon>Cichorieae</taxon>
        <taxon>Lactucinae</taxon>
        <taxon>Lactuca</taxon>
    </lineage>
</organism>
<evidence type="ECO:0000313" key="2">
    <source>
        <dbReference type="EMBL" id="CAH1441263.1"/>
    </source>
</evidence>
<evidence type="ECO:0000256" key="1">
    <source>
        <dbReference type="SAM" id="MobiDB-lite"/>
    </source>
</evidence>
<feature type="compositionally biased region" description="Acidic residues" evidence="1">
    <location>
        <begin position="55"/>
        <end position="66"/>
    </location>
</feature>
<comment type="caution">
    <text evidence="2">The sequence shown here is derived from an EMBL/GenBank/DDBJ whole genome shotgun (WGS) entry which is preliminary data.</text>
</comment>
<keyword evidence="3" id="KW-1185">Reference proteome</keyword>
<sequence>MKVRSNSPLRQKCPSNHHFEICKLQRTGSGKECVDLRWCRSETKKVFKKRNSHEDEGDDNKDDDGVDLMNRSRSSARRQSRQCDSSKEGEAFVNNEAFDGGGEGDSSGETLSHDAYSKIQIPFAVLTSRQPYKTLLPTTISIFRFQVFSFPHFLLQHHFFVFLLLVGCW</sequence>
<reference evidence="2 3" key="1">
    <citation type="submission" date="2022-01" db="EMBL/GenBank/DDBJ databases">
        <authorList>
            <person name="Xiong W."/>
            <person name="Schranz E."/>
        </authorList>
    </citation>
    <scope>NUCLEOTIDE SEQUENCE [LARGE SCALE GENOMIC DNA]</scope>
</reference>
<dbReference type="AlphaFoldDB" id="A0AAU9NTL2"/>
<feature type="region of interest" description="Disordered" evidence="1">
    <location>
        <begin position="49"/>
        <end position="111"/>
    </location>
</feature>